<dbReference type="InterPro" id="IPR055936">
    <property type="entry name" value="DUF7514"/>
</dbReference>
<dbReference type="SUPFAM" id="SSF57850">
    <property type="entry name" value="RING/U-box"/>
    <property type="match status" value="1"/>
</dbReference>
<dbReference type="Proteomes" id="UP001218218">
    <property type="component" value="Unassembled WGS sequence"/>
</dbReference>
<keyword evidence="2 4" id="KW-0863">Zinc-finger</keyword>
<dbReference type="CDD" id="cd02249">
    <property type="entry name" value="ZZ"/>
    <property type="match status" value="1"/>
</dbReference>
<dbReference type="Pfam" id="PF00569">
    <property type="entry name" value="ZZ"/>
    <property type="match status" value="1"/>
</dbReference>
<comment type="caution">
    <text evidence="7">The sequence shown here is derived from an EMBL/GenBank/DDBJ whole genome shotgun (WGS) entry which is preliminary data.</text>
</comment>
<protein>
    <recommendedName>
        <fullName evidence="6">ZZ-type domain-containing protein</fullName>
    </recommendedName>
</protein>
<dbReference type="Gene3D" id="3.30.60.90">
    <property type="match status" value="1"/>
</dbReference>
<evidence type="ECO:0000313" key="8">
    <source>
        <dbReference type="Proteomes" id="UP001218218"/>
    </source>
</evidence>
<accession>A0AAD7ERY7</accession>
<feature type="region of interest" description="Disordered" evidence="5">
    <location>
        <begin position="1"/>
        <end position="21"/>
    </location>
</feature>
<evidence type="ECO:0000256" key="2">
    <source>
        <dbReference type="ARBA" id="ARBA00022771"/>
    </source>
</evidence>
<keyword evidence="3" id="KW-0862">Zinc</keyword>
<sequence>MPVISSLKPSNPPQPAQVAQPTITTTPSAGIQFFCDGCTTPIPGTSARVHCLTCPDYDACANCALAERFSGTHTAAHPTEVYRMSGTGDSTVQPARSRAVVTYTMPGAATAAYAAPPAYASPGTSQGGTFAGESVPGGVDDNMSGATTGGTTAGGTTSAATGPTDGWGPFFDADLNTSPAYTALMSTIFGHLDSARTGFLPPEAYSRFMDDMGYPTHENIWKNAGRAGNPSTADAVFKRVLDFCGIEHITQARTAPANQQLIQALAGMANLPMPLLTPRGLADLMALELLSDPPATWPRFARVVQLYGLYNIEPYRRWGPMPRSVVPAVADPRVLAKLAGLNAQVLGAANVGAQIQAAANLAAVNAIGGTQYRY</sequence>
<evidence type="ECO:0000256" key="5">
    <source>
        <dbReference type="SAM" id="MobiDB-lite"/>
    </source>
</evidence>
<dbReference type="GO" id="GO:0008270">
    <property type="term" value="F:zinc ion binding"/>
    <property type="evidence" value="ECO:0007669"/>
    <property type="project" value="UniProtKB-KW"/>
</dbReference>
<evidence type="ECO:0000313" key="7">
    <source>
        <dbReference type="EMBL" id="KAJ7347201.1"/>
    </source>
</evidence>
<keyword evidence="1" id="KW-0479">Metal-binding</keyword>
<dbReference type="InterPro" id="IPR043145">
    <property type="entry name" value="Znf_ZZ_sf"/>
</dbReference>
<dbReference type="PROSITE" id="PS50135">
    <property type="entry name" value="ZF_ZZ_2"/>
    <property type="match status" value="1"/>
</dbReference>
<dbReference type="SMART" id="SM00291">
    <property type="entry name" value="ZnF_ZZ"/>
    <property type="match status" value="1"/>
</dbReference>
<evidence type="ECO:0000256" key="4">
    <source>
        <dbReference type="PROSITE-ProRule" id="PRU00228"/>
    </source>
</evidence>
<dbReference type="EMBL" id="JARIHO010000019">
    <property type="protein sequence ID" value="KAJ7347201.1"/>
    <property type="molecule type" value="Genomic_DNA"/>
</dbReference>
<evidence type="ECO:0000256" key="1">
    <source>
        <dbReference type="ARBA" id="ARBA00022723"/>
    </source>
</evidence>
<feature type="domain" description="ZZ-type" evidence="6">
    <location>
        <begin position="30"/>
        <end position="87"/>
    </location>
</feature>
<proteinExistence type="predicted"/>
<reference evidence="7" key="1">
    <citation type="submission" date="2023-03" db="EMBL/GenBank/DDBJ databases">
        <title>Massive genome expansion in bonnet fungi (Mycena s.s.) driven by repeated elements and novel gene families across ecological guilds.</title>
        <authorList>
            <consortium name="Lawrence Berkeley National Laboratory"/>
            <person name="Harder C.B."/>
            <person name="Miyauchi S."/>
            <person name="Viragh M."/>
            <person name="Kuo A."/>
            <person name="Thoen E."/>
            <person name="Andreopoulos B."/>
            <person name="Lu D."/>
            <person name="Skrede I."/>
            <person name="Drula E."/>
            <person name="Henrissat B."/>
            <person name="Morin E."/>
            <person name="Kohler A."/>
            <person name="Barry K."/>
            <person name="LaButti K."/>
            <person name="Morin E."/>
            <person name="Salamov A."/>
            <person name="Lipzen A."/>
            <person name="Mereny Z."/>
            <person name="Hegedus B."/>
            <person name="Baldrian P."/>
            <person name="Stursova M."/>
            <person name="Weitz H."/>
            <person name="Taylor A."/>
            <person name="Grigoriev I.V."/>
            <person name="Nagy L.G."/>
            <person name="Martin F."/>
            <person name="Kauserud H."/>
        </authorList>
    </citation>
    <scope>NUCLEOTIDE SEQUENCE</scope>
    <source>
        <strain evidence="7">CBHHK002</strain>
    </source>
</reference>
<organism evidence="7 8">
    <name type="scientific">Mycena albidolilacea</name>
    <dbReference type="NCBI Taxonomy" id="1033008"/>
    <lineage>
        <taxon>Eukaryota</taxon>
        <taxon>Fungi</taxon>
        <taxon>Dikarya</taxon>
        <taxon>Basidiomycota</taxon>
        <taxon>Agaricomycotina</taxon>
        <taxon>Agaricomycetes</taxon>
        <taxon>Agaricomycetidae</taxon>
        <taxon>Agaricales</taxon>
        <taxon>Marasmiineae</taxon>
        <taxon>Mycenaceae</taxon>
        <taxon>Mycena</taxon>
    </lineage>
</organism>
<dbReference type="Pfam" id="PF24355">
    <property type="entry name" value="DUF7514"/>
    <property type="match status" value="1"/>
</dbReference>
<dbReference type="InterPro" id="IPR000433">
    <property type="entry name" value="Znf_ZZ"/>
</dbReference>
<name>A0AAD7ERY7_9AGAR</name>
<evidence type="ECO:0000256" key="3">
    <source>
        <dbReference type="ARBA" id="ARBA00022833"/>
    </source>
</evidence>
<dbReference type="AlphaFoldDB" id="A0AAD7ERY7"/>
<evidence type="ECO:0000259" key="6">
    <source>
        <dbReference type="PROSITE" id="PS50135"/>
    </source>
</evidence>
<gene>
    <name evidence="7" type="ORF">DFH08DRAFT_960551</name>
</gene>
<keyword evidence="8" id="KW-1185">Reference proteome</keyword>